<dbReference type="AlphaFoldDB" id="A0A4D6LWI6"/>
<dbReference type="Proteomes" id="UP000501690">
    <property type="component" value="Linkage Group LG5"/>
</dbReference>
<name>A0A4D6LWI6_VIGUN</name>
<evidence type="ECO:0000313" key="1">
    <source>
        <dbReference type="EMBL" id="QCD93047.1"/>
    </source>
</evidence>
<dbReference type="PANTHER" id="PTHR33144">
    <property type="entry name" value="OS10G0409366 PROTEIN-RELATED"/>
    <property type="match status" value="1"/>
</dbReference>
<accession>A0A4D6LWI6</accession>
<dbReference type="PANTHER" id="PTHR33144:SF45">
    <property type="entry name" value="TRANSPOSASE TNP1_EN_SPM-LIKE DOMAIN-CONTAINING PROTEIN"/>
    <property type="match status" value="1"/>
</dbReference>
<protein>
    <recommendedName>
        <fullName evidence="3">Transposase</fullName>
    </recommendedName>
</protein>
<dbReference type="EMBL" id="CP039349">
    <property type="protein sequence ID" value="QCD93047.1"/>
    <property type="molecule type" value="Genomic_DNA"/>
</dbReference>
<evidence type="ECO:0000313" key="2">
    <source>
        <dbReference type="Proteomes" id="UP000501690"/>
    </source>
</evidence>
<proteinExistence type="predicted"/>
<gene>
    <name evidence="1" type="ORF">DEO72_LG5g1118</name>
</gene>
<sequence length="536" mass="60899">MHGCEVFKKQSVLSKSKFSTLGADYLITNVVCLFCGSGCHGCMMKPKIVNVKARFPHLLLTSLGARQIQKIKQSNHYWFVEAIDEHGVSQNLNGLCVVVNYDDKYQPIGEASGLLSGVCGLLATNHILFPISFERWSAMPDNYKDNVWESALKTRFCFKINEDLAKRDVMFKIGKLWREYKCKLWNEFYDPLMSINELIKNYPENVSMDQWAVDYRLKPSPVELCNRNKYIRKKQIIPHTGGAMSLSRRRDHLNVVCLFCGSGCHGCMMKPKIVNVKARFPHLLLTSLGARQIQKIKQSNHYWFVEAIDEHGVSQNLNGLCVVVNYDDKYQPIGEASGLLSGTRFCFKINEDLAKRDVMFKIGKLWREYKCKLWNEFYDPLMSINELIKNYPENVSMDQWAVDYRLKPSPVEKIDDLMLKNPEIASDISPNDSIGVIFGKEYRGRVRGLSFGACPTLAFKQCPTARLSGINFASSSGTSSNMDDKFVKMESELAIVKNQMKQMQKVLAYVASREDIPEPLAAMVAALVHPSGNEVL</sequence>
<keyword evidence="2" id="KW-1185">Reference proteome</keyword>
<reference evidence="1 2" key="1">
    <citation type="submission" date="2019-04" db="EMBL/GenBank/DDBJ databases">
        <title>An improved genome assembly and genetic linkage map for asparagus bean, Vigna unguiculata ssp. sesquipedialis.</title>
        <authorList>
            <person name="Xia Q."/>
            <person name="Zhang R."/>
            <person name="Dong Y."/>
        </authorList>
    </citation>
    <scope>NUCLEOTIDE SEQUENCE [LARGE SCALE GENOMIC DNA]</scope>
    <source>
        <tissue evidence="1">Leaf</tissue>
    </source>
</reference>
<organism evidence="1 2">
    <name type="scientific">Vigna unguiculata</name>
    <name type="common">Cowpea</name>
    <dbReference type="NCBI Taxonomy" id="3917"/>
    <lineage>
        <taxon>Eukaryota</taxon>
        <taxon>Viridiplantae</taxon>
        <taxon>Streptophyta</taxon>
        <taxon>Embryophyta</taxon>
        <taxon>Tracheophyta</taxon>
        <taxon>Spermatophyta</taxon>
        <taxon>Magnoliopsida</taxon>
        <taxon>eudicotyledons</taxon>
        <taxon>Gunneridae</taxon>
        <taxon>Pentapetalae</taxon>
        <taxon>rosids</taxon>
        <taxon>fabids</taxon>
        <taxon>Fabales</taxon>
        <taxon>Fabaceae</taxon>
        <taxon>Papilionoideae</taxon>
        <taxon>50 kb inversion clade</taxon>
        <taxon>NPAAA clade</taxon>
        <taxon>indigoferoid/millettioid clade</taxon>
        <taxon>Phaseoleae</taxon>
        <taxon>Vigna</taxon>
    </lineage>
</organism>
<evidence type="ECO:0008006" key="3">
    <source>
        <dbReference type="Google" id="ProtNLM"/>
    </source>
</evidence>